<evidence type="ECO:0000256" key="10">
    <source>
        <dbReference type="RuleBase" id="RU361213"/>
    </source>
</evidence>
<keyword evidence="3 8" id="KW-0479">Metal-binding</keyword>
<dbReference type="CDD" id="cd15587">
    <property type="entry name" value="PHD_Yng1p_like"/>
    <property type="match status" value="1"/>
</dbReference>
<feature type="binding site" evidence="8">
    <location>
        <position position="173"/>
    </location>
    <ligand>
        <name>Zn(2+)</name>
        <dbReference type="ChEBI" id="CHEBI:29105"/>
        <label>2</label>
    </ligand>
</feature>
<comment type="subunit">
    <text evidence="10">Component of an histone acetyltransferase complex. Interacts with H3K4me3 and to a lesser extent with H3K4me2.</text>
</comment>
<keyword evidence="4 9" id="KW-0863">Zinc-finger</keyword>
<comment type="function">
    <text evidence="10">Component of an histone acetyltransferase complex.</text>
</comment>
<keyword evidence="5 8" id="KW-0862">Zinc</keyword>
<evidence type="ECO:0000256" key="11">
    <source>
        <dbReference type="SAM" id="MobiDB-lite"/>
    </source>
</evidence>
<dbReference type="Gene3D" id="6.10.140.1740">
    <property type="match status" value="1"/>
</dbReference>
<evidence type="ECO:0000256" key="7">
    <source>
        <dbReference type="ARBA" id="ARBA00023242"/>
    </source>
</evidence>
<dbReference type="Gene3D" id="3.30.40.10">
    <property type="entry name" value="Zinc/RING finger domain, C3HC4 (zinc finger)"/>
    <property type="match status" value="1"/>
</dbReference>
<keyword evidence="6 10" id="KW-0156">Chromatin regulator</keyword>
<dbReference type="SUPFAM" id="SSF57903">
    <property type="entry name" value="FYVE/PHD zinc finger"/>
    <property type="match status" value="1"/>
</dbReference>
<feature type="binding site" evidence="8">
    <location>
        <position position="131"/>
    </location>
    <ligand>
        <name>Zn(2+)</name>
        <dbReference type="ChEBI" id="CHEBI:29105"/>
        <label>1</label>
    </ligand>
</feature>
<dbReference type="EMBL" id="QOKY01000206">
    <property type="protein sequence ID" value="RMZ52384.1"/>
    <property type="molecule type" value="Genomic_DNA"/>
</dbReference>
<evidence type="ECO:0000313" key="14">
    <source>
        <dbReference type="Proteomes" id="UP000279271"/>
    </source>
</evidence>
<dbReference type="GO" id="GO:0008270">
    <property type="term" value="F:zinc ion binding"/>
    <property type="evidence" value="ECO:0007669"/>
    <property type="project" value="UniProtKB-KW"/>
</dbReference>
<dbReference type="Proteomes" id="UP000279271">
    <property type="component" value="Unassembled WGS sequence"/>
</dbReference>
<dbReference type="InterPro" id="IPR028651">
    <property type="entry name" value="ING_fam"/>
</dbReference>
<feature type="binding site" evidence="8">
    <location>
        <position position="158"/>
    </location>
    <ligand>
        <name>Zn(2+)</name>
        <dbReference type="ChEBI" id="CHEBI:29105"/>
        <label>1</label>
    </ligand>
</feature>
<comment type="caution">
    <text evidence="13">The sequence shown here is derived from an EMBL/GenBank/DDBJ whole genome shotgun (WGS) entry which is preliminary data.</text>
</comment>
<feature type="binding site" evidence="8">
    <location>
        <position position="149"/>
    </location>
    <ligand>
        <name>Zn(2+)</name>
        <dbReference type="ChEBI" id="CHEBI:29105"/>
        <label>2</label>
    </ligand>
</feature>
<protein>
    <recommendedName>
        <fullName evidence="10">PHD finger protein ING</fullName>
    </recommendedName>
</protein>
<feature type="domain" description="PHD-type" evidence="12">
    <location>
        <begin position="128"/>
        <end position="179"/>
    </location>
</feature>
<evidence type="ECO:0000256" key="6">
    <source>
        <dbReference type="ARBA" id="ARBA00022853"/>
    </source>
</evidence>
<dbReference type="InterPro" id="IPR011011">
    <property type="entry name" value="Znf_FYVE_PHD"/>
</dbReference>
<evidence type="ECO:0000256" key="8">
    <source>
        <dbReference type="PIRSR" id="PIRSR628651-51"/>
    </source>
</evidence>
<dbReference type="AlphaFoldDB" id="A0A3M7KRB9"/>
<proteinExistence type="inferred from homology"/>
<comment type="domain">
    <text evidence="10">The PHD-type zinc finger mediates the binding to H3K4me3.</text>
</comment>
<keyword evidence="7 10" id="KW-0539">Nucleus</keyword>
<organism evidence="13 14">
    <name type="scientific">Auxenochlorella protothecoides</name>
    <name type="common">Green microalga</name>
    <name type="synonym">Chlorella protothecoides</name>
    <dbReference type="NCBI Taxonomy" id="3075"/>
    <lineage>
        <taxon>Eukaryota</taxon>
        <taxon>Viridiplantae</taxon>
        <taxon>Chlorophyta</taxon>
        <taxon>core chlorophytes</taxon>
        <taxon>Trebouxiophyceae</taxon>
        <taxon>Chlorellales</taxon>
        <taxon>Chlorellaceae</taxon>
        <taxon>Auxenochlorella</taxon>
    </lineage>
</organism>
<dbReference type="PANTHER" id="PTHR10333">
    <property type="entry name" value="INHIBITOR OF GROWTH PROTEIN"/>
    <property type="match status" value="1"/>
</dbReference>
<feature type="binding site" evidence="8">
    <location>
        <position position="155"/>
    </location>
    <ligand>
        <name>Zn(2+)</name>
        <dbReference type="ChEBI" id="CHEBI:29105"/>
        <label>1</label>
    </ligand>
</feature>
<dbReference type="GO" id="GO:0006325">
    <property type="term" value="P:chromatin organization"/>
    <property type="evidence" value="ECO:0007669"/>
    <property type="project" value="UniProtKB-KW"/>
</dbReference>
<accession>A0A3M7KRB9</accession>
<evidence type="ECO:0000313" key="13">
    <source>
        <dbReference type="EMBL" id="RMZ52384.1"/>
    </source>
</evidence>
<dbReference type="SMART" id="SM00249">
    <property type="entry name" value="PHD"/>
    <property type="match status" value="1"/>
</dbReference>
<comment type="subcellular location">
    <subcellularLocation>
        <location evidence="1 10">Nucleus</location>
    </subcellularLocation>
</comment>
<dbReference type="InterPro" id="IPR001965">
    <property type="entry name" value="Znf_PHD"/>
</dbReference>
<dbReference type="InterPro" id="IPR013083">
    <property type="entry name" value="Znf_RING/FYVE/PHD"/>
</dbReference>
<dbReference type="Pfam" id="PF12998">
    <property type="entry name" value="ING"/>
    <property type="match status" value="1"/>
</dbReference>
<feature type="binding site" evidence="8">
    <location>
        <position position="176"/>
    </location>
    <ligand>
        <name>Zn(2+)</name>
        <dbReference type="ChEBI" id="CHEBI:29105"/>
        <label>2</label>
    </ligand>
</feature>
<gene>
    <name evidence="13" type="ORF">APUTEX25_000659</name>
</gene>
<name>A0A3M7KRB9_AUXPR</name>
<feature type="binding site" evidence="8">
    <location>
        <position position="144"/>
    </location>
    <ligand>
        <name>Zn(2+)</name>
        <dbReference type="ChEBI" id="CHEBI:29105"/>
        <label>2</label>
    </ligand>
</feature>
<dbReference type="PROSITE" id="PS50016">
    <property type="entry name" value="ZF_PHD_2"/>
    <property type="match status" value="1"/>
</dbReference>
<evidence type="ECO:0000256" key="5">
    <source>
        <dbReference type="ARBA" id="ARBA00022833"/>
    </source>
</evidence>
<evidence type="ECO:0000256" key="4">
    <source>
        <dbReference type="ARBA" id="ARBA00022771"/>
    </source>
</evidence>
<reference evidence="14" key="1">
    <citation type="journal article" date="2018" name="Algal Res.">
        <title>Characterization of plant carbon substrate utilization by Auxenochlorella protothecoides.</title>
        <authorList>
            <person name="Vogler B.W."/>
            <person name="Starkenburg S.R."/>
            <person name="Sudasinghe N."/>
            <person name="Schambach J.Y."/>
            <person name="Rollin J.A."/>
            <person name="Pattathil S."/>
            <person name="Barry A.N."/>
        </authorList>
    </citation>
    <scope>NUCLEOTIDE SEQUENCE [LARGE SCALE GENOMIC DNA]</scope>
    <source>
        <strain evidence="14">UTEX 25</strain>
    </source>
</reference>
<evidence type="ECO:0000259" key="12">
    <source>
        <dbReference type="PROSITE" id="PS50016"/>
    </source>
</evidence>
<dbReference type="PROSITE" id="PS01359">
    <property type="entry name" value="ZF_PHD_1"/>
    <property type="match status" value="1"/>
</dbReference>
<dbReference type="Pfam" id="PF00628">
    <property type="entry name" value="PHD"/>
    <property type="match status" value="1"/>
</dbReference>
<evidence type="ECO:0000256" key="2">
    <source>
        <dbReference type="ARBA" id="ARBA00010210"/>
    </source>
</evidence>
<dbReference type="InterPro" id="IPR019786">
    <property type="entry name" value="Zinc_finger_PHD-type_CS"/>
</dbReference>
<sequence>MRELDERAHGLQVQLEADCQQQLRLAAEQQQHGNKRAKGAGDMDAGPTPPSQPGNEPVDLDQRIEDTTAELLKLSAEKTNAAQQIYDYVDQHIRKLDKDLKTFDAAPHVMTSEELYQAALAAADASEPTYCYCKRISFGEMIACEHPECLIEWFHFECVGLTAENRPKGKWYCKECRKLMGKK</sequence>
<dbReference type="PANTHER" id="PTHR10333:SF42">
    <property type="entry name" value="INHIBITOR OF GROWTH PROTEIN 5"/>
    <property type="match status" value="1"/>
</dbReference>
<feature type="region of interest" description="Disordered" evidence="11">
    <location>
        <begin position="24"/>
        <end position="59"/>
    </location>
</feature>
<dbReference type="InterPro" id="IPR024610">
    <property type="entry name" value="ING_N_histone-binding"/>
</dbReference>
<feature type="binding site" evidence="8">
    <location>
        <position position="133"/>
    </location>
    <ligand>
        <name>Zn(2+)</name>
        <dbReference type="ChEBI" id="CHEBI:29105"/>
        <label>1</label>
    </ligand>
</feature>
<dbReference type="GO" id="GO:0005634">
    <property type="term" value="C:nucleus"/>
    <property type="evidence" value="ECO:0007669"/>
    <property type="project" value="UniProtKB-SubCell"/>
</dbReference>
<evidence type="ECO:0000256" key="1">
    <source>
        <dbReference type="ARBA" id="ARBA00004123"/>
    </source>
</evidence>
<comment type="similarity">
    <text evidence="2 10">Belongs to the ING family.</text>
</comment>
<evidence type="ECO:0000256" key="3">
    <source>
        <dbReference type="ARBA" id="ARBA00022723"/>
    </source>
</evidence>
<evidence type="ECO:0000256" key="9">
    <source>
        <dbReference type="PROSITE-ProRule" id="PRU00146"/>
    </source>
</evidence>
<dbReference type="InterPro" id="IPR019787">
    <property type="entry name" value="Znf_PHD-finger"/>
</dbReference>